<accession>H0UNB2</accession>
<dbReference type="GO" id="GO:0010181">
    <property type="term" value="F:FMN binding"/>
    <property type="evidence" value="ECO:0007669"/>
    <property type="project" value="InterPro"/>
</dbReference>
<keyword evidence="1" id="KW-0285">Flavoprotein</keyword>
<protein>
    <submittedName>
        <fullName evidence="4">NADH:flavin oxidoreductase</fullName>
    </submittedName>
</protein>
<dbReference type="PANTHER" id="PTHR43656:SF2">
    <property type="entry name" value="BINDING OXIDOREDUCTASE, PUTATIVE (AFU_ORTHOLOGUE AFUA_2G08260)-RELATED"/>
    <property type="match status" value="1"/>
</dbReference>
<dbReference type="InterPro" id="IPR051799">
    <property type="entry name" value="NADH_flavin_oxidoreductase"/>
</dbReference>
<dbReference type="InterPro" id="IPR001155">
    <property type="entry name" value="OxRdtase_FMN_N"/>
</dbReference>
<dbReference type="AlphaFoldDB" id="H0UNB2"/>
<keyword evidence="5" id="KW-1185">Reference proteome</keyword>
<evidence type="ECO:0000256" key="1">
    <source>
        <dbReference type="ARBA" id="ARBA00022630"/>
    </source>
</evidence>
<organism evidence="4 5">
    <name type="scientific">Thermanaerovibrio velox DSM 12556</name>
    <dbReference type="NCBI Taxonomy" id="926567"/>
    <lineage>
        <taxon>Bacteria</taxon>
        <taxon>Thermotogati</taxon>
        <taxon>Synergistota</taxon>
        <taxon>Synergistia</taxon>
        <taxon>Synergistales</taxon>
        <taxon>Synergistaceae</taxon>
        <taxon>Thermanaerovibrio</taxon>
    </lineage>
</organism>
<evidence type="ECO:0000313" key="5">
    <source>
        <dbReference type="Proteomes" id="UP000005730"/>
    </source>
</evidence>
<dbReference type="Gene3D" id="3.20.20.70">
    <property type="entry name" value="Aldolase class I"/>
    <property type="match status" value="1"/>
</dbReference>
<keyword evidence="2" id="KW-0560">Oxidoreductase</keyword>
<dbReference type="PANTHER" id="PTHR43656">
    <property type="entry name" value="BINDING OXIDOREDUCTASE, PUTATIVE (AFU_ORTHOLOGUE AFUA_2G08260)-RELATED"/>
    <property type="match status" value="1"/>
</dbReference>
<dbReference type="OrthoDB" id="9772736at2"/>
<evidence type="ECO:0000313" key="4">
    <source>
        <dbReference type="EMBL" id="EHM10397.1"/>
    </source>
</evidence>
<dbReference type="HOGENOM" id="CLU_012153_2_3_0"/>
<evidence type="ECO:0000256" key="2">
    <source>
        <dbReference type="ARBA" id="ARBA00023002"/>
    </source>
</evidence>
<dbReference type="GO" id="GO:0016491">
    <property type="term" value="F:oxidoreductase activity"/>
    <property type="evidence" value="ECO:0007669"/>
    <property type="project" value="UniProtKB-KW"/>
</dbReference>
<gene>
    <name evidence="4" type="ORF">TheveDRAFT_1277</name>
</gene>
<evidence type="ECO:0000259" key="3">
    <source>
        <dbReference type="Pfam" id="PF00724"/>
    </source>
</evidence>
<dbReference type="RefSeq" id="WP_006583891.1">
    <property type="nucleotide sequence ID" value="NZ_CM001377.1"/>
</dbReference>
<dbReference type="InterPro" id="IPR013785">
    <property type="entry name" value="Aldolase_TIM"/>
</dbReference>
<dbReference type="eggNOG" id="COG1902">
    <property type="taxonomic scope" value="Bacteria"/>
</dbReference>
<reference evidence="4 5" key="1">
    <citation type="submission" date="2011-10" db="EMBL/GenBank/DDBJ databases">
        <title>The Noncontiguous Finished genome of Thermanaerovibrio velox DSM 12556.</title>
        <authorList>
            <consortium name="US DOE Joint Genome Institute (JGI-PGF)"/>
            <person name="Lucas S."/>
            <person name="Copeland A."/>
            <person name="Lapidus A."/>
            <person name="Glavina del Rio T."/>
            <person name="Dalin E."/>
            <person name="Tice H."/>
            <person name="Bruce D."/>
            <person name="Goodwin L."/>
            <person name="Pitluck S."/>
            <person name="Peters L."/>
            <person name="Mikhailova N."/>
            <person name="Teshima H."/>
            <person name="Kyrpides N."/>
            <person name="Mavromatis K."/>
            <person name="Ivanova N."/>
            <person name="Markowitz V."/>
            <person name="Cheng J.-F."/>
            <person name="Hugenholtz P."/>
            <person name="Woyke T."/>
            <person name="Wu D."/>
            <person name="Spring S."/>
            <person name="Brambilla E.-M."/>
            <person name="Klenk H.-P."/>
            <person name="Eisen J.A."/>
        </authorList>
    </citation>
    <scope>NUCLEOTIDE SEQUENCE [LARGE SCALE GENOMIC DNA]</scope>
    <source>
        <strain evidence="4 5">DSM 12556</strain>
    </source>
</reference>
<dbReference type="Proteomes" id="UP000005730">
    <property type="component" value="Chromosome"/>
</dbReference>
<dbReference type="STRING" id="926567.TheveDRAFT_1277"/>
<dbReference type="CDD" id="cd02803">
    <property type="entry name" value="OYE_like_FMN_family"/>
    <property type="match status" value="1"/>
</dbReference>
<dbReference type="SUPFAM" id="SSF51395">
    <property type="entry name" value="FMN-linked oxidoreductases"/>
    <property type="match status" value="1"/>
</dbReference>
<feature type="domain" description="NADH:flavin oxidoreductase/NADH oxidase N-terminal" evidence="3">
    <location>
        <begin position="5"/>
        <end position="325"/>
    </location>
</feature>
<dbReference type="Pfam" id="PF00724">
    <property type="entry name" value="Oxidored_FMN"/>
    <property type="match status" value="1"/>
</dbReference>
<name>H0UNB2_9BACT</name>
<dbReference type="EMBL" id="CM001377">
    <property type="protein sequence ID" value="EHM10397.1"/>
    <property type="molecule type" value="Genomic_DNA"/>
</dbReference>
<proteinExistence type="predicted"/>
<sequence length="333" mass="35808">MLPREPLEIKGVRIPNRLVAAPVASATATPEGRPTEGTLRRVKEILSSCAGLVIMEHHAVHPWGRARVRQMRLDSDPLVESHREVASLIEISGAVPLVQLNHAGGSVADLELLNDPTFRCVAPSPVPNPMREHRVVPAEMTPGEVEELPDLFVSAARRALEAGYRGVQVHCCHGYLLGQFLSPITNQRKDRYGGGLMNRARPLFQVVDALAGAFEDAIISVRLGVADFFPGSSGPGLTPEEGVRVARELASLGVDVIGISGNLCGYDTPLGFDDYSRLVMEAVGGRCAVECTGMVRSPERAERMLRSGVCHLVGVGRPLLSNPSSVAQWLSQP</sequence>